<name>A0A650GB73_RAPSA</name>
<keyword evidence="2" id="KW-0496">Mitochondrion</keyword>
<geneLocation type="mitochondrion" evidence="2"/>
<gene>
    <name evidence="2" type="primary">orf85d</name>
</gene>
<reference evidence="2" key="1">
    <citation type="submission" date="2019-06" db="EMBL/GenBank/DDBJ databases">
        <title>Complete mitochondrial genome sequencing of NWB CMS and Normal type.</title>
        <authorList>
            <person name="Zhang L."/>
            <person name="Wang Q."/>
            <person name="Wang Y."/>
        </authorList>
    </citation>
    <scope>NUCLEOTIDE SEQUENCE</scope>
    <source>
        <strain evidence="1">YB-A</strain>
        <strain evidence="2">YB-B</strain>
    </source>
</reference>
<accession>A0A650GB73</accession>
<dbReference type="EMBL" id="MN056359">
    <property type="protein sequence ID" value="QGW48653.1"/>
    <property type="molecule type" value="Genomic_DNA"/>
</dbReference>
<sequence length="85" mass="9904">MEQGVLNHILLLLESEHHYAACWALMLALAFFGGRKWSPFAAECAAFLHEGERCCHSERTQEEEKEKKVFRGFLPSLKKKWSCRH</sequence>
<organism evidence="2">
    <name type="scientific">Raphanus sativus</name>
    <name type="common">Radish</name>
    <name type="synonym">Raphanus raphanistrum var. sativus</name>
    <dbReference type="NCBI Taxonomy" id="3726"/>
    <lineage>
        <taxon>Eukaryota</taxon>
        <taxon>Viridiplantae</taxon>
        <taxon>Streptophyta</taxon>
        <taxon>Embryophyta</taxon>
        <taxon>Tracheophyta</taxon>
        <taxon>Spermatophyta</taxon>
        <taxon>Magnoliopsida</taxon>
        <taxon>eudicotyledons</taxon>
        <taxon>Gunneridae</taxon>
        <taxon>Pentapetalae</taxon>
        <taxon>rosids</taxon>
        <taxon>malvids</taxon>
        <taxon>Brassicales</taxon>
        <taxon>Brassicaceae</taxon>
        <taxon>Brassiceae</taxon>
        <taxon>Raphanus</taxon>
    </lineage>
</organism>
<evidence type="ECO:0000313" key="1">
    <source>
        <dbReference type="EMBL" id="QGW48334.1"/>
    </source>
</evidence>
<protein>
    <submittedName>
        <fullName evidence="2">Uncharacterized protein</fullName>
    </submittedName>
</protein>
<evidence type="ECO:0000313" key="2">
    <source>
        <dbReference type="EMBL" id="QGW48653.1"/>
    </source>
</evidence>
<dbReference type="AlphaFoldDB" id="A0A650GB73"/>
<dbReference type="EMBL" id="MN056360">
    <property type="protein sequence ID" value="QGW48334.1"/>
    <property type="molecule type" value="Genomic_DNA"/>
</dbReference>
<proteinExistence type="predicted"/>